<dbReference type="AlphaFoldDB" id="A0A3A8JQ48"/>
<dbReference type="PANTHER" id="PTHR33164:SF43">
    <property type="entry name" value="HTH-TYPE TRANSCRIPTIONAL REPRESSOR YETL"/>
    <property type="match status" value="1"/>
</dbReference>
<dbReference type="GO" id="GO:0003700">
    <property type="term" value="F:DNA-binding transcription factor activity"/>
    <property type="evidence" value="ECO:0007669"/>
    <property type="project" value="InterPro"/>
</dbReference>
<name>A0A3A8JQ48_9BACT</name>
<organism evidence="2 3">
    <name type="scientific">Corallococcus terminator</name>
    <dbReference type="NCBI Taxonomy" id="2316733"/>
    <lineage>
        <taxon>Bacteria</taxon>
        <taxon>Pseudomonadati</taxon>
        <taxon>Myxococcota</taxon>
        <taxon>Myxococcia</taxon>
        <taxon>Myxococcales</taxon>
        <taxon>Cystobacterineae</taxon>
        <taxon>Myxococcaceae</taxon>
        <taxon>Corallococcus</taxon>
    </lineage>
</organism>
<comment type="caution">
    <text evidence="2">The sequence shown here is derived from an EMBL/GenBank/DDBJ whole genome shotgun (WGS) entry which is preliminary data.</text>
</comment>
<protein>
    <submittedName>
        <fullName evidence="2">MarR family transcriptional regulator</fullName>
    </submittedName>
</protein>
<sequence>MSTELAPSRLRRLPSWMLNQTAALAHRLVTEGLGAVGFHRYHYALMSTLEEFGPTSQADLGRRSGLDRSDVVAVLDVLAERKLIERTPDVSDRRRNTITLTSAGVRQLRQLDGELARAQDALLAALSSSEREHLARLLDRVLVSHAPSPEAASEPRQKGP</sequence>
<evidence type="ECO:0000259" key="1">
    <source>
        <dbReference type="PROSITE" id="PS50995"/>
    </source>
</evidence>
<dbReference type="EMBL" id="RAVZ01000003">
    <property type="protein sequence ID" value="RKG93900.1"/>
    <property type="molecule type" value="Genomic_DNA"/>
</dbReference>
<gene>
    <name evidence="2" type="ORF">D7V88_01020</name>
</gene>
<dbReference type="OrthoDB" id="5456373at2"/>
<dbReference type="SUPFAM" id="SSF46785">
    <property type="entry name" value="Winged helix' DNA-binding domain"/>
    <property type="match status" value="1"/>
</dbReference>
<dbReference type="InterPro" id="IPR039422">
    <property type="entry name" value="MarR/SlyA-like"/>
</dbReference>
<proteinExistence type="predicted"/>
<dbReference type="Pfam" id="PF12802">
    <property type="entry name" value="MarR_2"/>
    <property type="match status" value="1"/>
</dbReference>
<dbReference type="GO" id="GO:0006950">
    <property type="term" value="P:response to stress"/>
    <property type="evidence" value="ECO:0007669"/>
    <property type="project" value="TreeGrafter"/>
</dbReference>
<dbReference type="Proteomes" id="UP000268094">
    <property type="component" value="Unassembled WGS sequence"/>
</dbReference>
<dbReference type="PROSITE" id="PS50995">
    <property type="entry name" value="HTH_MARR_2"/>
    <property type="match status" value="1"/>
</dbReference>
<dbReference type="InterPro" id="IPR000835">
    <property type="entry name" value="HTH_MarR-typ"/>
</dbReference>
<dbReference type="SMART" id="SM00347">
    <property type="entry name" value="HTH_MARR"/>
    <property type="match status" value="1"/>
</dbReference>
<reference evidence="3" key="1">
    <citation type="submission" date="2018-09" db="EMBL/GenBank/DDBJ databases">
        <authorList>
            <person name="Livingstone P.G."/>
            <person name="Whitworth D.E."/>
        </authorList>
    </citation>
    <scope>NUCLEOTIDE SEQUENCE [LARGE SCALE GENOMIC DNA]</scope>
    <source>
        <strain evidence="3">CA054A</strain>
    </source>
</reference>
<dbReference type="PANTHER" id="PTHR33164">
    <property type="entry name" value="TRANSCRIPTIONAL REGULATOR, MARR FAMILY"/>
    <property type="match status" value="1"/>
</dbReference>
<evidence type="ECO:0000313" key="2">
    <source>
        <dbReference type="EMBL" id="RKG93900.1"/>
    </source>
</evidence>
<dbReference type="Gene3D" id="1.10.10.10">
    <property type="entry name" value="Winged helix-like DNA-binding domain superfamily/Winged helix DNA-binding domain"/>
    <property type="match status" value="1"/>
</dbReference>
<keyword evidence="3" id="KW-1185">Reference proteome</keyword>
<dbReference type="PRINTS" id="PR00598">
    <property type="entry name" value="HTHMARR"/>
</dbReference>
<accession>A0A3A8JQ48</accession>
<feature type="domain" description="HTH marR-type" evidence="1">
    <location>
        <begin position="1"/>
        <end position="143"/>
    </location>
</feature>
<evidence type="ECO:0000313" key="3">
    <source>
        <dbReference type="Proteomes" id="UP000268094"/>
    </source>
</evidence>
<dbReference type="InterPro" id="IPR036388">
    <property type="entry name" value="WH-like_DNA-bd_sf"/>
</dbReference>
<dbReference type="InterPro" id="IPR036390">
    <property type="entry name" value="WH_DNA-bd_sf"/>
</dbReference>